<evidence type="ECO:0000313" key="1">
    <source>
        <dbReference type="EMBL" id="GGD44883.1"/>
    </source>
</evidence>
<name>A0A917DJH9_9BACT</name>
<keyword evidence="2" id="KW-1185">Reference proteome</keyword>
<dbReference type="RefSeq" id="WP_188764541.1">
    <property type="nucleotide sequence ID" value="NZ_BMKK01000001.1"/>
</dbReference>
<reference evidence="1" key="1">
    <citation type="journal article" date="2014" name="Int. J. Syst. Evol. Microbiol.">
        <title>Complete genome sequence of Corynebacterium casei LMG S-19264T (=DSM 44701T), isolated from a smear-ripened cheese.</title>
        <authorList>
            <consortium name="US DOE Joint Genome Institute (JGI-PGF)"/>
            <person name="Walter F."/>
            <person name="Albersmeier A."/>
            <person name="Kalinowski J."/>
            <person name="Ruckert C."/>
        </authorList>
    </citation>
    <scope>NUCLEOTIDE SEQUENCE</scope>
    <source>
        <strain evidence="1">CGMCC 1.15958</strain>
    </source>
</reference>
<sequence length="124" mass="14386">MKRIIAAIQIWIDKNIPSEVILKECHVRRLHALFTNFYKEIPATQVAETARAIDRLTAQLPLQSECSCKPCAFLIYEADKKALKQLCNSYCLWIAENYEAMPWFPRLIASVNYEDFTNIMTSIK</sequence>
<evidence type="ECO:0000313" key="2">
    <source>
        <dbReference type="Proteomes" id="UP000609064"/>
    </source>
</evidence>
<proteinExistence type="predicted"/>
<dbReference type="EMBL" id="BMKK01000001">
    <property type="protein sequence ID" value="GGD44883.1"/>
    <property type="molecule type" value="Genomic_DNA"/>
</dbReference>
<protein>
    <submittedName>
        <fullName evidence="1">Uncharacterized protein</fullName>
    </submittedName>
</protein>
<reference evidence="1" key="2">
    <citation type="submission" date="2020-09" db="EMBL/GenBank/DDBJ databases">
        <authorList>
            <person name="Sun Q."/>
            <person name="Zhou Y."/>
        </authorList>
    </citation>
    <scope>NUCLEOTIDE SEQUENCE</scope>
    <source>
        <strain evidence="1">CGMCC 1.15958</strain>
    </source>
</reference>
<dbReference type="Proteomes" id="UP000609064">
    <property type="component" value="Unassembled WGS sequence"/>
</dbReference>
<gene>
    <name evidence="1" type="ORF">GCM10011514_06120</name>
</gene>
<accession>A0A917DJH9</accession>
<dbReference type="AlphaFoldDB" id="A0A917DJH9"/>
<organism evidence="1 2">
    <name type="scientific">Emticicia aquatilis</name>
    <dbReference type="NCBI Taxonomy" id="1537369"/>
    <lineage>
        <taxon>Bacteria</taxon>
        <taxon>Pseudomonadati</taxon>
        <taxon>Bacteroidota</taxon>
        <taxon>Cytophagia</taxon>
        <taxon>Cytophagales</taxon>
        <taxon>Leadbetterellaceae</taxon>
        <taxon>Emticicia</taxon>
    </lineage>
</organism>
<comment type="caution">
    <text evidence="1">The sequence shown here is derived from an EMBL/GenBank/DDBJ whole genome shotgun (WGS) entry which is preliminary data.</text>
</comment>